<gene>
    <name evidence="2" type="ORF">BCV70DRAFT_197580</name>
</gene>
<protein>
    <submittedName>
        <fullName evidence="2">Uncharacterized protein</fullName>
    </submittedName>
</protein>
<feature type="compositionally biased region" description="Polar residues" evidence="1">
    <location>
        <begin position="35"/>
        <end position="65"/>
    </location>
</feature>
<dbReference type="OrthoDB" id="2556679at2759"/>
<organism evidence="2 3">
    <name type="scientific">Testicularia cyperi</name>
    <dbReference type="NCBI Taxonomy" id="1882483"/>
    <lineage>
        <taxon>Eukaryota</taxon>
        <taxon>Fungi</taxon>
        <taxon>Dikarya</taxon>
        <taxon>Basidiomycota</taxon>
        <taxon>Ustilaginomycotina</taxon>
        <taxon>Ustilaginomycetes</taxon>
        <taxon>Ustilaginales</taxon>
        <taxon>Anthracoideaceae</taxon>
        <taxon>Testicularia</taxon>
    </lineage>
</organism>
<feature type="region of interest" description="Disordered" evidence="1">
    <location>
        <begin position="27"/>
        <end position="82"/>
    </location>
</feature>
<evidence type="ECO:0000256" key="1">
    <source>
        <dbReference type="SAM" id="MobiDB-lite"/>
    </source>
</evidence>
<evidence type="ECO:0000313" key="3">
    <source>
        <dbReference type="Proteomes" id="UP000246740"/>
    </source>
</evidence>
<evidence type="ECO:0000313" key="2">
    <source>
        <dbReference type="EMBL" id="PWZ03363.1"/>
    </source>
</evidence>
<reference evidence="2 3" key="1">
    <citation type="journal article" date="2018" name="Mol. Biol. Evol.">
        <title>Broad Genomic Sampling Reveals a Smut Pathogenic Ancestry of the Fungal Clade Ustilaginomycotina.</title>
        <authorList>
            <person name="Kijpornyongpan T."/>
            <person name="Mondo S.J."/>
            <person name="Barry K."/>
            <person name="Sandor L."/>
            <person name="Lee J."/>
            <person name="Lipzen A."/>
            <person name="Pangilinan J."/>
            <person name="LaButti K."/>
            <person name="Hainaut M."/>
            <person name="Henrissat B."/>
            <person name="Grigoriev I.V."/>
            <person name="Spatafora J.W."/>
            <person name="Aime M.C."/>
        </authorList>
    </citation>
    <scope>NUCLEOTIDE SEQUENCE [LARGE SCALE GENOMIC DNA]</scope>
    <source>
        <strain evidence="2 3">MCA 3645</strain>
    </source>
</reference>
<feature type="region of interest" description="Disordered" evidence="1">
    <location>
        <begin position="217"/>
        <end position="254"/>
    </location>
</feature>
<dbReference type="EMBL" id="KZ819188">
    <property type="protein sequence ID" value="PWZ03363.1"/>
    <property type="molecule type" value="Genomic_DNA"/>
</dbReference>
<feature type="compositionally biased region" description="Acidic residues" evidence="1">
    <location>
        <begin position="243"/>
        <end position="253"/>
    </location>
</feature>
<keyword evidence="3" id="KW-1185">Reference proteome</keyword>
<feature type="region of interest" description="Disordered" evidence="1">
    <location>
        <begin position="93"/>
        <end position="112"/>
    </location>
</feature>
<dbReference type="AlphaFoldDB" id="A0A317XZY2"/>
<name>A0A317XZY2_9BASI</name>
<dbReference type="Proteomes" id="UP000246740">
    <property type="component" value="Unassembled WGS sequence"/>
</dbReference>
<accession>A0A317XZY2</accession>
<feature type="region of interest" description="Disordered" evidence="1">
    <location>
        <begin position="135"/>
        <end position="165"/>
    </location>
</feature>
<proteinExistence type="predicted"/>
<sequence>MLSTLRMHTHESQLPLEQAVGAIGPHAGPSFHFGGSSSVTGISQPTFSSPGPFQASDSSQSTNAVNGRHPPSSPSNRFSATPTAPLASTLIVTPTSAGSRPPLPEQVFSSPSDQHLYPAATMKAVETTRARFFARNGTASGSSRPGRAHSEARSRPTGTRRPITSHSLSVSAAASGTYRQNFFERCQRAMHQTQASAREARVQAFRKGQDAFTRGMFSDDMDIEEDENTPSSPPMSPTFSSPDIEDGEREEDNELTRRKIIAEYSRLKRIYELKGHLEIGWIDPEQMAWLEQEAKLQSERDGHDSVLSDTSLHGRLPQDPLLWANDEDLEQLWLDSQQQPSHHPPQSDDTLMHVEQDPALATDYFSDDAFEQALADLPY</sequence>
<feature type="compositionally biased region" description="Acidic residues" evidence="1">
    <location>
        <begin position="219"/>
        <end position="228"/>
    </location>
</feature>
<dbReference type="InParanoid" id="A0A317XZY2"/>